<protein>
    <recommendedName>
        <fullName evidence="4">DUF2490 domain-containing protein</fullName>
    </recommendedName>
</protein>
<comment type="caution">
    <text evidence="2">The sequence shown here is derived from an EMBL/GenBank/DDBJ whole genome shotgun (WGS) entry which is preliminary data.</text>
</comment>
<dbReference type="Proteomes" id="UP000696931">
    <property type="component" value="Unassembled WGS sequence"/>
</dbReference>
<feature type="signal peptide" evidence="1">
    <location>
        <begin position="1"/>
        <end position="31"/>
    </location>
</feature>
<keyword evidence="1" id="KW-0732">Signal</keyword>
<reference evidence="2" key="1">
    <citation type="submission" date="2020-07" db="EMBL/GenBank/DDBJ databases">
        <title>Huge and variable diversity of episymbiotic CPR bacteria and DPANN archaea in groundwater ecosystems.</title>
        <authorList>
            <person name="He C.Y."/>
            <person name="Keren R."/>
            <person name="Whittaker M."/>
            <person name="Farag I.F."/>
            <person name="Doudna J."/>
            <person name="Cate J.H.D."/>
            <person name="Banfield J.F."/>
        </authorList>
    </citation>
    <scope>NUCLEOTIDE SEQUENCE</scope>
    <source>
        <strain evidence="2">NC_groundwater_1813_Pr3_B-0.1um_71_17</strain>
    </source>
</reference>
<dbReference type="EMBL" id="JACRIW010000093">
    <property type="protein sequence ID" value="MBI5170463.1"/>
    <property type="molecule type" value="Genomic_DNA"/>
</dbReference>
<name>A0A933SEW5_UNCEI</name>
<feature type="chain" id="PRO_5037021872" description="DUF2490 domain-containing protein" evidence="1">
    <location>
        <begin position="32"/>
        <end position="240"/>
    </location>
</feature>
<dbReference type="AlphaFoldDB" id="A0A933SEW5"/>
<dbReference type="PROSITE" id="PS51257">
    <property type="entry name" value="PROKAR_LIPOPROTEIN"/>
    <property type="match status" value="1"/>
</dbReference>
<accession>A0A933SEW5</accession>
<proteinExistence type="predicted"/>
<evidence type="ECO:0000313" key="3">
    <source>
        <dbReference type="Proteomes" id="UP000696931"/>
    </source>
</evidence>
<evidence type="ECO:0008006" key="4">
    <source>
        <dbReference type="Google" id="ProtNLM"/>
    </source>
</evidence>
<evidence type="ECO:0000256" key="1">
    <source>
        <dbReference type="SAM" id="SignalP"/>
    </source>
</evidence>
<evidence type="ECO:0000313" key="2">
    <source>
        <dbReference type="EMBL" id="MBI5170463.1"/>
    </source>
</evidence>
<gene>
    <name evidence="2" type="ORF">HZA61_13325</name>
</gene>
<organism evidence="2 3">
    <name type="scientific">Eiseniibacteriota bacterium</name>
    <dbReference type="NCBI Taxonomy" id="2212470"/>
    <lineage>
        <taxon>Bacteria</taxon>
        <taxon>Candidatus Eiseniibacteriota</taxon>
    </lineage>
</organism>
<sequence length="240" mass="26992">MTARLRAFGTFGAVLLLAFVAACAAAPSAHAARVGAQFRYWAFADGNDLRNPLVYVTTRHFDLQLERWDAEQGFDQTRAEFGVHAKDARRSAYFARWRHERSQERAWFGTEQVAGERTVLRATAGPILPHGGGATLFVWEGGADVYWGSYSFAGATIVRDPREGGLWAAPVRARFANERNDWLQLAVAPASKRTFGWAVDGKWRVLRAGVERNSRFDFTTRDNVIFTLGFEREFGRDARE</sequence>